<sequence>MKDGGFLPHLLDGLAQAAEADERRRWAQRCARALELEGTAASLNSELVWFSDDTSARLEDAQFTLGQGPSLAPDFDQVPYQVADLDRAADERWPQFAAEARKLGVRAVFVWPLRAGAARFGTLTGYRSRPGPLTRQQAHDGLRVADVLAGQLLAWWPGAGAGHSGAGAAGAVEVHRIEVYQAAGVLSHRLSVAVDEALVRLRAQAYAADRPVTDIAHDILRELPP</sequence>
<dbReference type="InterPro" id="IPR005561">
    <property type="entry name" value="ANTAR"/>
</dbReference>
<dbReference type="InterPro" id="IPR029016">
    <property type="entry name" value="GAF-like_dom_sf"/>
</dbReference>
<dbReference type="Gene3D" id="3.30.450.40">
    <property type="match status" value="1"/>
</dbReference>
<evidence type="ECO:0000259" key="3">
    <source>
        <dbReference type="SMART" id="SM01012"/>
    </source>
</evidence>
<evidence type="ECO:0000313" key="5">
    <source>
        <dbReference type="Proteomes" id="UP001348265"/>
    </source>
</evidence>
<keyword evidence="1" id="KW-0805">Transcription regulation</keyword>
<proteinExistence type="predicted"/>
<dbReference type="SUPFAM" id="SSF55781">
    <property type="entry name" value="GAF domain-like"/>
    <property type="match status" value="1"/>
</dbReference>
<dbReference type="Proteomes" id="UP001348265">
    <property type="component" value="Unassembled WGS sequence"/>
</dbReference>
<name>A0ABU7WRG5_9ACTN</name>
<dbReference type="EMBL" id="JAVFKM010000005">
    <property type="protein sequence ID" value="MEF3114108.1"/>
    <property type="molecule type" value="Genomic_DNA"/>
</dbReference>
<dbReference type="InterPro" id="IPR036388">
    <property type="entry name" value="WH-like_DNA-bd_sf"/>
</dbReference>
<protein>
    <submittedName>
        <fullName evidence="4">ANTAR domain-containing protein</fullName>
    </submittedName>
</protein>
<gene>
    <name evidence="4" type="ORF">RB636_13030</name>
</gene>
<keyword evidence="2" id="KW-0804">Transcription</keyword>
<dbReference type="SMART" id="SM01012">
    <property type="entry name" value="ANTAR"/>
    <property type="match status" value="1"/>
</dbReference>
<dbReference type="Gene3D" id="1.10.10.10">
    <property type="entry name" value="Winged helix-like DNA-binding domain superfamily/Winged helix DNA-binding domain"/>
    <property type="match status" value="1"/>
</dbReference>
<keyword evidence="5" id="KW-1185">Reference proteome</keyword>
<accession>A0ABU7WRG5</accession>
<dbReference type="RefSeq" id="WP_331786654.1">
    <property type="nucleotide sequence ID" value="NZ_JAVFKM010000005.1"/>
</dbReference>
<organism evidence="4 5">
    <name type="scientific">Streptomyces chrestomyceticus</name>
    <dbReference type="NCBI Taxonomy" id="68185"/>
    <lineage>
        <taxon>Bacteria</taxon>
        <taxon>Bacillati</taxon>
        <taxon>Actinomycetota</taxon>
        <taxon>Actinomycetes</taxon>
        <taxon>Kitasatosporales</taxon>
        <taxon>Streptomycetaceae</taxon>
        <taxon>Streptomyces</taxon>
    </lineage>
</organism>
<evidence type="ECO:0000256" key="2">
    <source>
        <dbReference type="ARBA" id="ARBA00023163"/>
    </source>
</evidence>
<evidence type="ECO:0000313" key="4">
    <source>
        <dbReference type="EMBL" id="MEF3114108.1"/>
    </source>
</evidence>
<feature type="domain" description="ANTAR" evidence="3">
    <location>
        <begin position="144"/>
        <end position="220"/>
    </location>
</feature>
<evidence type="ECO:0000256" key="1">
    <source>
        <dbReference type="ARBA" id="ARBA00023015"/>
    </source>
</evidence>
<reference evidence="4 5" key="1">
    <citation type="submission" date="2023-08" db="EMBL/GenBank/DDBJ databases">
        <authorList>
            <person name="Sharma P."/>
            <person name="Verma V."/>
            <person name="Mohan M.K."/>
            <person name="Dubey A.K."/>
        </authorList>
    </citation>
    <scope>NUCLEOTIDE SEQUENCE [LARGE SCALE GENOMIC DNA]</scope>
    <source>
        <strain evidence="4 5">ADP4</strain>
    </source>
</reference>
<comment type="caution">
    <text evidence="4">The sequence shown here is derived from an EMBL/GenBank/DDBJ whole genome shotgun (WGS) entry which is preliminary data.</text>
</comment>